<keyword evidence="7" id="KW-0472">Membrane</keyword>
<evidence type="ECO:0000256" key="1">
    <source>
        <dbReference type="ARBA" id="ARBA00004651"/>
    </source>
</evidence>
<keyword evidence="4" id="KW-1003">Cell membrane</keyword>
<reference evidence="8 9" key="1">
    <citation type="submission" date="2018-12" db="EMBL/GenBank/DDBJ databases">
        <authorList>
            <consortium name="Pathogen Informatics"/>
        </authorList>
    </citation>
    <scope>NUCLEOTIDE SEQUENCE [LARGE SCALE GENOMIC DNA]</scope>
    <source>
        <strain evidence="8 9">NCTC10976</strain>
    </source>
</reference>
<keyword evidence="5" id="KW-0812">Transmembrane</keyword>
<evidence type="ECO:0000256" key="4">
    <source>
        <dbReference type="ARBA" id="ARBA00022475"/>
    </source>
</evidence>
<dbReference type="Proteomes" id="UP000275510">
    <property type="component" value="Chromosome"/>
</dbReference>
<dbReference type="InterPro" id="IPR011606">
    <property type="entry name" value="Brnchd-chn_aa_trnsp_permease"/>
</dbReference>
<evidence type="ECO:0000256" key="6">
    <source>
        <dbReference type="ARBA" id="ARBA00022989"/>
    </source>
</evidence>
<protein>
    <submittedName>
        <fullName evidence="8">AzlC family protein</fullName>
    </submittedName>
</protein>
<dbReference type="EMBL" id="LR134515">
    <property type="protein sequence ID" value="VEJ17246.1"/>
    <property type="molecule type" value="Genomic_DNA"/>
</dbReference>
<keyword evidence="3" id="KW-0813">Transport</keyword>
<evidence type="ECO:0000313" key="8">
    <source>
        <dbReference type="EMBL" id="VEJ17246.1"/>
    </source>
</evidence>
<dbReference type="GO" id="GO:0005886">
    <property type="term" value="C:plasma membrane"/>
    <property type="evidence" value="ECO:0007669"/>
    <property type="project" value="UniProtKB-SubCell"/>
</dbReference>
<dbReference type="Pfam" id="PF03591">
    <property type="entry name" value="AzlC"/>
    <property type="match status" value="1"/>
</dbReference>
<organism evidence="8 9">
    <name type="scientific">Actinobacillus pleuropneumoniae</name>
    <name type="common">Haemophilus pleuropneumoniae</name>
    <dbReference type="NCBI Taxonomy" id="715"/>
    <lineage>
        <taxon>Bacteria</taxon>
        <taxon>Pseudomonadati</taxon>
        <taxon>Pseudomonadota</taxon>
        <taxon>Gammaproteobacteria</taxon>
        <taxon>Pasteurellales</taxon>
        <taxon>Pasteurellaceae</taxon>
        <taxon>Actinobacillus</taxon>
    </lineage>
</organism>
<evidence type="ECO:0000256" key="7">
    <source>
        <dbReference type="ARBA" id="ARBA00023136"/>
    </source>
</evidence>
<accession>A0A223MCB3</accession>
<dbReference type="OrthoDB" id="9803444at2"/>
<dbReference type="RefSeq" id="WP_005598238.1">
    <property type="nucleotide sequence ID" value="NZ_CBDBSU010000004.1"/>
</dbReference>
<dbReference type="GeneID" id="48599484"/>
<dbReference type="AlphaFoldDB" id="A0A223MCB3"/>
<sequence>MQHNEFIRGIKEVSPMMFGFIPLGLVLGAQASQKGMPFYEIGLLTGLNFAGGSEFAAVNLWTHPLAIGVIVAVSMLINSRHIIMGAALSLYMKNIGRLKSLGLLFFMTDEVWAMNLADAQKRSEKTISIPYYMGTALSLYVMWISSSMIGAYIGPFVGDLEKYGFDMSFTAIFLVMLKGMWKSFKLAHPWFVSLLVAGLVYHTIDGAWYVLAGALSGILSAYFWHRGENKGETL</sequence>
<comment type="subcellular location">
    <subcellularLocation>
        <location evidence="1">Cell membrane</location>
        <topology evidence="1">Multi-pass membrane protein</topology>
    </subcellularLocation>
</comment>
<name>A0A223MCB3_ACTPL</name>
<evidence type="ECO:0000256" key="3">
    <source>
        <dbReference type="ARBA" id="ARBA00022448"/>
    </source>
</evidence>
<dbReference type="PANTHER" id="PTHR34979:SF1">
    <property type="entry name" value="INNER MEMBRANE PROTEIN YGAZ"/>
    <property type="match status" value="1"/>
</dbReference>
<gene>
    <name evidence="8" type="primary">ygaZ</name>
    <name evidence="8" type="ORF">NCTC10976_01356</name>
</gene>
<evidence type="ECO:0000256" key="2">
    <source>
        <dbReference type="ARBA" id="ARBA00010735"/>
    </source>
</evidence>
<evidence type="ECO:0000313" key="9">
    <source>
        <dbReference type="Proteomes" id="UP000275510"/>
    </source>
</evidence>
<comment type="similarity">
    <text evidence="2">Belongs to the AzlC family.</text>
</comment>
<proteinExistence type="inferred from homology"/>
<keyword evidence="6" id="KW-1133">Transmembrane helix</keyword>
<dbReference type="GO" id="GO:1903785">
    <property type="term" value="P:L-valine transmembrane transport"/>
    <property type="evidence" value="ECO:0007669"/>
    <property type="project" value="TreeGrafter"/>
</dbReference>
<dbReference type="PANTHER" id="PTHR34979">
    <property type="entry name" value="INNER MEMBRANE PROTEIN YGAZ"/>
    <property type="match status" value="1"/>
</dbReference>
<evidence type="ECO:0000256" key="5">
    <source>
        <dbReference type="ARBA" id="ARBA00022692"/>
    </source>
</evidence>